<sequence length="200" mass="23259">MKHKSKAFVILKNVKALVGKEIGYVIKALRSNRGGKFTSKEFNEFCEKKMRFNPTIKWGRREKKNKTILNIARCMLKVKSMPKEFCAEVVSCAIYLSNRFPIRNVKGGLKPKVDHLRVFWSIAYAHVPNKGRSMLDDRNVKHVFIGYDANSKGYKLYNPNNGQMIVSKDVELLKKRHEIGRKKKTLMIFFHISKKVIKKL</sequence>
<evidence type="ECO:0000259" key="1">
    <source>
        <dbReference type="Pfam" id="PF25597"/>
    </source>
</evidence>
<feature type="domain" description="Retroviral polymerase SH3-like" evidence="1">
    <location>
        <begin position="121"/>
        <end position="175"/>
    </location>
</feature>
<dbReference type="InterPro" id="IPR057670">
    <property type="entry name" value="SH3_retrovirus"/>
</dbReference>
<dbReference type="PANTHER" id="PTHR42648">
    <property type="entry name" value="TRANSPOSASE, PUTATIVE-RELATED"/>
    <property type="match status" value="1"/>
</dbReference>
<dbReference type="InterPro" id="IPR036397">
    <property type="entry name" value="RNaseH_sf"/>
</dbReference>
<dbReference type="EMBL" id="QJKJ01007976">
    <property type="protein sequence ID" value="RDX81244.1"/>
    <property type="molecule type" value="Genomic_DNA"/>
</dbReference>
<gene>
    <name evidence="2" type="ORF">CR513_38115</name>
</gene>
<dbReference type="Gene3D" id="3.30.420.10">
    <property type="entry name" value="Ribonuclease H-like superfamily/Ribonuclease H"/>
    <property type="match status" value="1"/>
</dbReference>
<comment type="caution">
    <text evidence="2">The sequence shown here is derived from an EMBL/GenBank/DDBJ whole genome shotgun (WGS) entry which is preliminary data.</text>
</comment>
<evidence type="ECO:0000313" key="3">
    <source>
        <dbReference type="Proteomes" id="UP000257109"/>
    </source>
</evidence>
<name>A0A371FSC7_MUCPR</name>
<feature type="non-terminal residue" evidence="2">
    <location>
        <position position="1"/>
    </location>
</feature>
<dbReference type="Proteomes" id="UP000257109">
    <property type="component" value="Unassembled WGS sequence"/>
</dbReference>
<dbReference type="Pfam" id="PF25597">
    <property type="entry name" value="SH3_retrovirus"/>
    <property type="match status" value="1"/>
</dbReference>
<dbReference type="InterPro" id="IPR012337">
    <property type="entry name" value="RNaseH-like_sf"/>
</dbReference>
<evidence type="ECO:0000313" key="2">
    <source>
        <dbReference type="EMBL" id="RDX81244.1"/>
    </source>
</evidence>
<dbReference type="GO" id="GO:0003676">
    <property type="term" value="F:nucleic acid binding"/>
    <property type="evidence" value="ECO:0007669"/>
    <property type="project" value="InterPro"/>
</dbReference>
<accession>A0A371FSC7</accession>
<dbReference type="AlphaFoldDB" id="A0A371FSC7"/>
<dbReference type="STRING" id="157652.A0A371FSC7"/>
<proteinExistence type="predicted"/>
<reference evidence="2" key="1">
    <citation type="submission" date="2018-05" db="EMBL/GenBank/DDBJ databases">
        <title>Draft genome of Mucuna pruriens seed.</title>
        <authorList>
            <person name="Nnadi N.E."/>
            <person name="Vos R."/>
            <person name="Hasami M.H."/>
            <person name="Devisetty U.K."/>
            <person name="Aguiy J.C."/>
        </authorList>
    </citation>
    <scope>NUCLEOTIDE SEQUENCE [LARGE SCALE GENOMIC DNA]</scope>
    <source>
        <strain evidence="2">JCA_2017</strain>
    </source>
</reference>
<keyword evidence="3" id="KW-1185">Reference proteome</keyword>
<dbReference type="SUPFAM" id="SSF53098">
    <property type="entry name" value="Ribonuclease H-like"/>
    <property type="match status" value="1"/>
</dbReference>
<protein>
    <recommendedName>
        <fullName evidence="1">Retroviral polymerase SH3-like domain-containing protein</fullName>
    </recommendedName>
</protein>
<dbReference type="InterPro" id="IPR039537">
    <property type="entry name" value="Retrotran_Ty1/copia-like"/>
</dbReference>
<organism evidence="2 3">
    <name type="scientific">Mucuna pruriens</name>
    <name type="common">Velvet bean</name>
    <name type="synonym">Dolichos pruriens</name>
    <dbReference type="NCBI Taxonomy" id="157652"/>
    <lineage>
        <taxon>Eukaryota</taxon>
        <taxon>Viridiplantae</taxon>
        <taxon>Streptophyta</taxon>
        <taxon>Embryophyta</taxon>
        <taxon>Tracheophyta</taxon>
        <taxon>Spermatophyta</taxon>
        <taxon>Magnoliopsida</taxon>
        <taxon>eudicotyledons</taxon>
        <taxon>Gunneridae</taxon>
        <taxon>Pentapetalae</taxon>
        <taxon>rosids</taxon>
        <taxon>fabids</taxon>
        <taxon>Fabales</taxon>
        <taxon>Fabaceae</taxon>
        <taxon>Papilionoideae</taxon>
        <taxon>50 kb inversion clade</taxon>
        <taxon>NPAAA clade</taxon>
        <taxon>indigoferoid/millettioid clade</taxon>
        <taxon>Phaseoleae</taxon>
        <taxon>Mucuna</taxon>
    </lineage>
</organism>
<dbReference type="PANTHER" id="PTHR42648:SF18">
    <property type="entry name" value="RETROTRANSPOSON, UNCLASSIFIED-LIKE PROTEIN"/>
    <property type="match status" value="1"/>
</dbReference>
<dbReference type="OrthoDB" id="6776856at2759"/>